<evidence type="ECO:0000313" key="2">
    <source>
        <dbReference type="Proteomes" id="UP001055811"/>
    </source>
</evidence>
<evidence type="ECO:0000313" key="1">
    <source>
        <dbReference type="EMBL" id="KAI3764999.1"/>
    </source>
</evidence>
<sequence length="80" mass="9238">MAKEDCLSKALLFFTQRGNAPAVWWRTRCAPASPMTFRTNQPGSVLASLSAFWKQSMQKNRAMDLRRIPLFSARLFLFLR</sequence>
<name>A0ACB9F195_CICIN</name>
<dbReference type="Proteomes" id="UP001055811">
    <property type="component" value="Linkage Group LG03"/>
</dbReference>
<reference evidence="1 2" key="2">
    <citation type="journal article" date="2022" name="Mol. Ecol. Resour.">
        <title>The genomes of chicory, endive, great burdock and yacon provide insights into Asteraceae paleo-polyploidization history and plant inulin production.</title>
        <authorList>
            <person name="Fan W."/>
            <person name="Wang S."/>
            <person name="Wang H."/>
            <person name="Wang A."/>
            <person name="Jiang F."/>
            <person name="Liu H."/>
            <person name="Zhao H."/>
            <person name="Xu D."/>
            <person name="Zhang Y."/>
        </authorList>
    </citation>
    <scope>NUCLEOTIDE SEQUENCE [LARGE SCALE GENOMIC DNA]</scope>
    <source>
        <strain evidence="2">cv. Punajuju</strain>
        <tissue evidence="1">Leaves</tissue>
    </source>
</reference>
<dbReference type="EMBL" id="CM042011">
    <property type="protein sequence ID" value="KAI3764999.1"/>
    <property type="molecule type" value="Genomic_DNA"/>
</dbReference>
<organism evidence="1 2">
    <name type="scientific">Cichorium intybus</name>
    <name type="common">Chicory</name>
    <dbReference type="NCBI Taxonomy" id="13427"/>
    <lineage>
        <taxon>Eukaryota</taxon>
        <taxon>Viridiplantae</taxon>
        <taxon>Streptophyta</taxon>
        <taxon>Embryophyta</taxon>
        <taxon>Tracheophyta</taxon>
        <taxon>Spermatophyta</taxon>
        <taxon>Magnoliopsida</taxon>
        <taxon>eudicotyledons</taxon>
        <taxon>Gunneridae</taxon>
        <taxon>Pentapetalae</taxon>
        <taxon>asterids</taxon>
        <taxon>campanulids</taxon>
        <taxon>Asterales</taxon>
        <taxon>Asteraceae</taxon>
        <taxon>Cichorioideae</taxon>
        <taxon>Cichorieae</taxon>
        <taxon>Cichoriinae</taxon>
        <taxon>Cichorium</taxon>
    </lineage>
</organism>
<reference evidence="2" key="1">
    <citation type="journal article" date="2022" name="Mol. Ecol. Resour.">
        <title>The genomes of chicory, endive, great burdock and yacon provide insights into Asteraceae palaeo-polyploidization history and plant inulin production.</title>
        <authorList>
            <person name="Fan W."/>
            <person name="Wang S."/>
            <person name="Wang H."/>
            <person name="Wang A."/>
            <person name="Jiang F."/>
            <person name="Liu H."/>
            <person name="Zhao H."/>
            <person name="Xu D."/>
            <person name="Zhang Y."/>
        </authorList>
    </citation>
    <scope>NUCLEOTIDE SEQUENCE [LARGE SCALE GENOMIC DNA]</scope>
    <source>
        <strain evidence="2">cv. Punajuju</strain>
    </source>
</reference>
<keyword evidence="2" id="KW-1185">Reference proteome</keyword>
<proteinExistence type="predicted"/>
<protein>
    <submittedName>
        <fullName evidence="1">Uncharacterized protein</fullName>
    </submittedName>
</protein>
<comment type="caution">
    <text evidence="1">The sequence shown here is derived from an EMBL/GenBank/DDBJ whole genome shotgun (WGS) entry which is preliminary data.</text>
</comment>
<accession>A0ACB9F195</accession>
<gene>
    <name evidence="1" type="ORF">L2E82_15019</name>
</gene>